<accession>A0A1Z0YU98</accession>
<name>V5TAH3_FRANO</name>
<geneLocation type="plasmid" evidence="1">
    <name>pFNPA10</name>
</geneLocation>
<protein>
    <submittedName>
        <fullName evidence="1">Plasmid partitioning APTase ParM</fullName>
    </submittedName>
</protein>
<dbReference type="AlphaFoldDB" id="V5TAH3"/>
<dbReference type="InterPro" id="IPR050678">
    <property type="entry name" value="DNA_Partitioning_ATPase"/>
</dbReference>
<proteinExistence type="predicted"/>
<dbReference type="SUPFAM" id="SSF52540">
    <property type="entry name" value="P-loop containing nucleoside triphosphate hydrolases"/>
    <property type="match status" value="1"/>
</dbReference>
<accession>V5TAH3</accession>
<reference evidence="1" key="1">
    <citation type="journal article" date="2014" name="Genome">
        <title>Comparative analyses of a putative Francisella conjugative element.</title>
        <authorList>
            <person name="Siddaramappa S."/>
            <person name="Challacombe J.F."/>
            <person name="Petersen J.M."/>
            <person name="Pillai S."/>
            <person name="Kuske C.R."/>
        </authorList>
    </citation>
    <scope>NUCLEOTIDE SEQUENCE</scope>
    <source>
        <strain evidence="1">PA10-7858</strain>
        <plasmid evidence="1">pFNPA10</plasmid>
    </source>
</reference>
<dbReference type="PATRIC" id="fig|264.17.peg.22"/>
<dbReference type="InterPro" id="IPR015223">
    <property type="entry name" value="MipZ"/>
</dbReference>
<keyword evidence="1" id="KW-0614">Plasmid</keyword>
<dbReference type="RefSeq" id="WP_023893591.1">
    <property type="nucleotide sequence ID" value="NC_023026.1"/>
</dbReference>
<accession>A0A0B6KPU5</accession>
<dbReference type="Gene3D" id="3.40.50.300">
    <property type="entry name" value="P-loop containing nucleotide triphosphate hydrolases"/>
    <property type="match status" value="1"/>
</dbReference>
<evidence type="ECO:0000313" key="1">
    <source>
        <dbReference type="EMBL" id="AHB60809.1"/>
    </source>
</evidence>
<dbReference type="InterPro" id="IPR027417">
    <property type="entry name" value="P-loop_NTPase"/>
</dbReference>
<organism evidence="1">
    <name type="scientific">Francisella tularensis subsp. novicida PA10-7858</name>
    <dbReference type="NCBI Taxonomy" id="1386968"/>
    <lineage>
        <taxon>Bacteria</taxon>
        <taxon>Pseudomonadati</taxon>
        <taxon>Pseudomonadota</taxon>
        <taxon>Gammaproteobacteria</taxon>
        <taxon>Thiotrichales</taxon>
        <taxon>Francisellaceae</taxon>
        <taxon>Francisella</taxon>
    </lineage>
</organism>
<dbReference type="CDD" id="cd02042">
    <property type="entry name" value="ParAB_family"/>
    <property type="match status" value="1"/>
</dbReference>
<dbReference type="PANTHER" id="PTHR13696">
    <property type="entry name" value="P-LOOP CONTAINING NUCLEOSIDE TRIPHOSPHATE HYDROLASE"/>
    <property type="match status" value="1"/>
</dbReference>
<dbReference type="PANTHER" id="PTHR13696:SF96">
    <property type="entry name" value="COBQ_COBB_MIND_PARA NUCLEOTIDE BINDING DOMAIN-CONTAINING PROTEIN"/>
    <property type="match status" value="1"/>
</dbReference>
<dbReference type="EMBL" id="KF640086">
    <property type="protein sequence ID" value="AHB60809.1"/>
    <property type="molecule type" value="Genomic_DNA"/>
</dbReference>
<sequence>MILLVGGQKGGAGKTTIATNIACYLKHLGKDVILVDSDKQNSTTSWVQYRLESDEELLNIPSVKVADNISQAIKDLKKKYDYIIIDCAGRDSKEQRTGMLVADCLLIPVRPSQYDLDTLENQAEIVETAKTINENLKTFVMFSMCPTHHLIDERIQAERYLKEFPEFHLLESYTSDRKVYRDTAYLGKGVVEVNNDKAAKEIKKVVEEIYTFK</sequence>
<dbReference type="Pfam" id="PF09140">
    <property type="entry name" value="MipZ"/>
    <property type="match status" value="1"/>
</dbReference>
<gene>
    <name evidence="1" type="ORF">N894_0041</name>
</gene>
<dbReference type="PIRSF" id="PIRSF009320">
    <property type="entry name" value="Nuc_binding_HP_1000"/>
    <property type="match status" value="1"/>
</dbReference>